<reference evidence="4 5" key="1">
    <citation type="submission" date="2014-04" db="EMBL/GenBank/DDBJ databases">
        <authorList>
            <consortium name="DOE Joint Genome Institute"/>
            <person name="Kuo A."/>
            <person name="Martino E."/>
            <person name="Perotto S."/>
            <person name="Kohler A."/>
            <person name="Nagy L.G."/>
            <person name="Floudas D."/>
            <person name="Copeland A."/>
            <person name="Barry K.W."/>
            <person name="Cichocki N."/>
            <person name="Veneault-Fourrey C."/>
            <person name="LaButti K."/>
            <person name="Lindquist E.A."/>
            <person name="Lipzen A."/>
            <person name="Lundell T."/>
            <person name="Morin E."/>
            <person name="Murat C."/>
            <person name="Sun H."/>
            <person name="Tunlid A."/>
            <person name="Henrissat B."/>
            <person name="Grigoriev I.V."/>
            <person name="Hibbett D.S."/>
            <person name="Martin F."/>
            <person name="Nordberg H.P."/>
            <person name="Cantor M.N."/>
            <person name="Hua S.X."/>
        </authorList>
    </citation>
    <scope>NUCLEOTIDE SEQUENCE [LARGE SCALE GENOMIC DNA]</scope>
    <source>
        <strain evidence="4 5">Zn</strain>
    </source>
</reference>
<evidence type="ECO:0000259" key="3">
    <source>
        <dbReference type="Pfam" id="PF20237"/>
    </source>
</evidence>
<feature type="transmembrane region" description="Helical" evidence="2">
    <location>
        <begin position="585"/>
        <end position="603"/>
    </location>
</feature>
<dbReference type="OrthoDB" id="5416037at2759"/>
<accession>A0A0C3DGM7</accession>
<feature type="compositionally biased region" description="Low complexity" evidence="1">
    <location>
        <begin position="98"/>
        <end position="118"/>
    </location>
</feature>
<feature type="compositionally biased region" description="Acidic residues" evidence="1">
    <location>
        <begin position="156"/>
        <end position="185"/>
    </location>
</feature>
<feature type="compositionally biased region" description="Low complexity" evidence="1">
    <location>
        <begin position="52"/>
        <end position="61"/>
    </location>
</feature>
<dbReference type="InParanoid" id="A0A0C3DGM7"/>
<feature type="region of interest" description="Disordered" evidence="1">
    <location>
        <begin position="1"/>
        <end position="75"/>
    </location>
</feature>
<dbReference type="PANTHER" id="PTHR34502:SF6">
    <property type="entry name" value="DUF6594 DOMAIN-CONTAINING PROTEIN"/>
    <property type="match status" value="1"/>
</dbReference>
<dbReference type="InterPro" id="IPR046529">
    <property type="entry name" value="DUF6594"/>
</dbReference>
<dbReference type="AlphaFoldDB" id="A0A0C3DGM7"/>
<feature type="transmembrane region" description="Helical" evidence="2">
    <location>
        <begin position="558"/>
        <end position="578"/>
    </location>
</feature>
<evidence type="ECO:0000313" key="4">
    <source>
        <dbReference type="EMBL" id="KIN01113.1"/>
    </source>
</evidence>
<keyword evidence="2" id="KW-0472">Membrane</keyword>
<proteinExistence type="predicted"/>
<feature type="compositionally biased region" description="Low complexity" evidence="1">
    <location>
        <begin position="210"/>
        <end position="220"/>
    </location>
</feature>
<feature type="compositionally biased region" description="Basic residues" evidence="1">
    <location>
        <begin position="12"/>
        <end position="28"/>
    </location>
</feature>
<evidence type="ECO:0000313" key="5">
    <source>
        <dbReference type="Proteomes" id="UP000054321"/>
    </source>
</evidence>
<feature type="domain" description="DUF6594" evidence="3">
    <location>
        <begin position="331"/>
        <end position="569"/>
    </location>
</feature>
<reference evidence="5" key="2">
    <citation type="submission" date="2015-01" db="EMBL/GenBank/DDBJ databases">
        <title>Evolutionary Origins and Diversification of the Mycorrhizal Mutualists.</title>
        <authorList>
            <consortium name="DOE Joint Genome Institute"/>
            <consortium name="Mycorrhizal Genomics Consortium"/>
            <person name="Kohler A."/>
            <person name="Kuo A."/>
            <person name="Nagy L.G."/>
            <person name="Floudas D."/>
            <person name="Copeland A."/>
            <person name="Barry K.W."/>
            <person name="Cichocki N."/>
            <person name="Veneault-Fourrey C."/>
            <person name="LaButti K."/>
            <person name="Lindquist E.A."/>
            <person name="Lipzen A."/>
            <person name="Lundell T."/>
            <person name="Morin E."/>
            <person name="Murat C."/>
            <person name="Riley R."/>
            <person name="Ohm R."/>
            <person name="Sun H."/>
            <person name="Tunlid A."/>
            <person name="Henrissat B."/>
            <person name="Grigoriev I.V."/>
            <person name="Hibbett D.S."/>
            <person name="Martin F."/>
        </authorList>
    </citation>
    <scope>NUCLEOTIDE SEQUENCE [LARGE SCALE GENOMIC DNA]</scope>
    <source>
        <strain evidence="5">Zn</strain>
    </source>
</reference>
<dbReference type="HOGENOM" id="CLU_023874_0_0_1"/>
<feature type="compositionally biased region" description="Basic and acidic residues" evidence="1">
    <location>
        <begin position="1"/>
        <end position="11"/>
    </location>
</feature>
<evidence type="ECO:0000256" key="2">
    <source>
        <dbReference type="SAM" id="Phobius"/>
    </source>
</evidence>
<feature type="compositionally biased region" description="Basic and acidic residues" evidence="1">
    <location>
        <begin position="221"/>
        <end position="254"/>
    </location>
</feature>
<name>A0A0C3DGM7_OIDMZ</name>
<keyword evidence="2" id="KW-1133">Transmembrane helix</keyword>
<evidence type="ECO:0000256" key="1">
    <source>
        <dbReference type="SAM" id="MobiDB-lite"/>
    </source>
</evidence>
<keyword evidence="5" id="KW-1185">Reference proteome</keyword>
<dbReference type="Proteomes" id="UP000054321">
    <property type="component" value="Unassembled WGS sequence"/>
</dbReference>
<dbReference type="PANTHER" id="PTHR34502">
    <property type="entry name" value="DUF6594 DOMAIN-CONTAINING PROTEIN-RELATED"/>
    <property type="match status" value="1"/>
</dbReference>
<sequence length="604" mass="65375">TRPNMGKERERSRRQHRGKHSHRSKNPSKRGGGLPRERSPDRSRTRRRRTSSNRSGSSASSSEDEEEPIQDHREVLAAARAQLTSPSMISAFTTLTATTNQSSGSSGSNSTVTQSSVSKRSVGNRPEFPEDPISPAVPDAPDVFEFLEETSQVPADEGEDESEGSEDEQHEEHDEDNDEDDEDSHDSDSQWPLHEDGYAHSARAPILTPDTSSSGTSSLHGSDHFSETPVDHDTDRSTSPETSVKDHGSDHEAEPEPPSPASVKFASQLAAAQQRQNAHIAMQNFNATNGRREAMYHYVPPATSTAISPLYQQQLRTRPPPRAERVPATGYELLASRLSSHAASIEYGNENKIKPIYRKFEALNHRLLLHLQDEISELEEQLHRLDSADTQSRRAGVDGSVLPASRRAAQAAGGELEWHKTDILGRIGFKLAQYNQALAAFNTTSSLTPPAPTDITVYRDYLHTAHPIAEMETRFLDPADDLVSVCSSVPASSVAASQTQTVTQNMYTATTLKQKAAEVQDVPGQTLTASAIAVAVAVLIPILTSPIIPGFFGRLTVISLVAGGVMGSLIQAGVLAAGDLLERDCLVCGGIYLAGMAMIATIMG</sequence>
<protein>
    <recommendedName>
        <fullName evidence="3">DUF6594 domain-containing protein</fullName>
    </recommendedName>
</protein>
<feature type="non-terminal residue" evidence="4">
    <location>
        <position position="1"/>
    </location>
</feature>
<feature type="non-terminal residue" evidence="4">
    <location>
        <position position="604"/>
    </location>
</feature>
<organism evidence="4 5">
    <name type="scientific">Oidiodendron maius (strain Zn)</name>
    <dbReference type="NCBI Taxonomy" id="913774"/>
    <lineage>
        <taxon>Eukaryota</taxon>
        <taxon>Fungi</taxon>
        <taxon>Dikarya</taxon>
        <taxon>Ascomycota</taxon>
        <taxon>Pezizomycotina</taxon>
        <taxon>Leotiomycetes</taxon>
        <taxon>Leotiomycetes incertae sedis</taxon>
        <taxon>Myxotrichaceae</taxon>
        <taxon>Oidiodendron</taxon>
    </lineage>
</organism>
<keyword evidence="2" id="KW-0812">Transmembrane</keyword>
<dbReference type="Pfam" id="PF20237">
    <property type="entry name" value="DUF6594"/>
    <property type="match status" value="1"/>
</dbReference>
<dbReference type="EMBL" id="KN832876">
    <property type="protein sequence ID" value="KIN01113.1"/>
    <property type="molecule type" value="Genomic_DNA"/>
</dbReference>
<feature type="region of interest" description="Disordered" evidence="1">
    <location>
        <begin position="98"/>
        <end position="263"/>
    </location>
</feature>
<gene>
    <name evidence="4" type="ORF">OIDMADRAFT_92686</name>
</gene>